<keyword evidence="6 8" id="KW-1133">Transmembrane helix</keyword>
<organism evidence="10">
    <name type="scientific">Davidia involucrata</name>
    <name type="common">Dove tree</name>
    <dbReference type="NCBI Taxonomy" id="16924"/>
    <lineage>
        <taxon>Eukaryota</taxon>
        <taxon>Viridiplantae</taxon>
        <taxon>Streptophyta</taxon>
        <taxon>Embryophyta</taxon>
        <taxon>Tracheophyta</taxon>
        <taxon>Spermatophyta</taxon>
        <taxon>Magnoliopsida</taxon>
        <taxon>eudicotyledons</taxon>
        <taxon>Gunneridae</taxon>
        <taxon>Pentapetalae</taxon>
        <taxon>asterids</taxon>
        <taxon>Cornales</taxon>
        <taxon>Nyssaceae</taxon>
        <taxon>Davidia</taxon>
    </lineage>
</organism>
<keyword evidence="4 8" id="KW-1003">Cell membrane</keyword>
<gene>
    <name evidence="10" type="ORF">Din_034523</name>
</gene>
<dbReference type="InterPro" id="IPR006702">
    <property type="entry name" value="CASP_dom"/>
</dbReference>
<protein>
    <recommendedName>
        <fullName evidence="8">CASP-like protein</fullName>
    </recommendedName>
</protein>
<dbReference type="PANTHER" id="PTHR33573:SF30">
    <property type="entry name" value="CASP-LIKE PROTEIN 2C1-RELATED"/>
    <property type="match status" value="1"/>
</dbReference>
<dbReference type="PANTHER" id="PTHR33573">
    <property type="entry name" value="CASP-LIKE PROTEIN 4A4"/>
    <property type="match status" value="1"/>
</dbReference>
<comment type="caution">
    <text evidence="8">Lacks conserved residue(s) required for the propagation of feature annotation.</text>
</comment>
<dbReference type="InterPro" id="IPR006459">
    <property type="entry name" value="CASP/CASPL"/>
</dbReference>
<feature type="transmembrane region" description="Helical" evidence="8">
    <location>
        <begin position="172"/>
        <end position="197"/>
    </location>
</feature>
<comment type="similarity">
    <text evidence="2 8">Belongs to the Casparian strip membrane proteins (CASP) family.</text>
</comment>
<evidence type="ECO:0000256" key="4">
    <source>
        <dbReference type="ARBA" id="ARBA00022475"/>
    </source>
</evidence>
<evidence type="ECO:0000313" key="10">
    <source>
        <dbReference type="EMBL" id="MPA65082.1"/>
    </source>
</evidence>
<feature type="domain" description="Casparian strip membrane protein" evidence="9">
    <location>
        <begin position="46"/>
        <end position="183"/>
    </location>
</feature>
<evidence type="ECO:0000256" key="7">
    <source>
        <dbReference type="ARBA" id="ARBA00023136"/>
    </source>
</evidence>
<feature type="transmembrane region" description="Helical" evidence="8">
    <location>
        <begin position="128"/>
        <end position="148"/>
    </location>
</feature>
<sequence length="214" mass="23964">MTLDPSPFKQLSHIPFSIETSLLSHIESRFSFLPEMRPLDANVPTLKLLDCSLRLFVIPLSVASIWLTVTNQQDSSIYGKLEFTNLIGLKYMVSISAISAGYALFAALSSWVRCLVTKAWLFFVSDQVVVYLMVTSVAAAMEILFLAYNGDQKVTWSEACSSYGRFCSRLKIALALHALALCCFFVLAVISACRFFSKFEPPFLPSKEVEEERT</sequence>
<keyword evidence="7 8" id="KW-0472">Membrane</keyword>
<evidence type="ECO:0000256" key="6">
    <source>
        <dbReference type="ARBA" id="ARBA00022989"/>
    </source>
</evidence>
<comment type="subunit">
    <text evidence="3 8">Homodimer and heterodimers.</text>
</comment>
<dbReference type="NCBIfam" id="TIGR01569">
    <property type="entry name" value="A_tha_TIGR01569"/>
    <property type="match status" value="1"/>
</dbReference>
<dbReference type="GO" id="GO:0005886">
    <property type="term" value="C:plasma membrane"/>
    <property type="evidence" value="ECO:0007669"/>
    <property type="project" value="UniProtKB-SubCell"/>
</dbReference>
<reference evidence="10" key="1">
    <citation type="submission" date="2019-08" db="EMBL/GenBank/DDBJ databases">
        <title>Reference gene set and small RNA set construction with multiple tissues from Davidia involucrata Baill.</title>
        <authorList>
            <person name="Yang H."/>
            <person name="Zhou C."/>
            <person name="Li G."/>
            <person name="Wang J."/>
            <person name="Gao P."/>
            <person name="Wang M."/>
            <person name="Wang R."/>
            <person name="Zhao Y."/>
        </authorList>
    </citation>
    <scope>NUCLEOTIDE SEQUENCE</scope>
    <source>
        <tissue evidence="10">Mixed with DoveR01_LX</tissue>
    </source>
</reference>
<comment type="subcellular location">
    <subcellularLocation>
        <location evidence="1 8">Cell membrane</location>
        <topology evidence="1 8">Multi-pass membrane protein</topology>
    </subcellularLocation>
</comment>
<name>A0A5B7B8F5_DAVIN</name>
<evidence type="ECO:0000256" key="5">
    <source>
        <dbReference type="ARBA" id="ARBA00022692"/>
    </source>
</evidence>
<evidence type="ECO:0000256" key="2">
    <source>
        <dbReference type="ARBA" id="ARBA00007651"/>
    </source>
</evidence>
<evidence type="ECO:0000256" key="8">
    <source>
        <dbReference type="RuleBase" id="RU361233"/>
    </source>
</evidence>
<proteinExistence type="inferred from homology"/>
<dbReference type="EMBL" id="GHES01034523">
    <property type="protein sequence ID" value="MPA65082.1"/>
    <property type="molecule type" value="Transcribed_RNA"/>
</dbReference>
<evidence type="ECO:0000256" key="1">
    <source>
        <dbReference type="ARBA" id="ARBA00004651"/>
    </source>
</evidence>
<dbReference type="Pfam" id="PF04535">
    <property type="entry name" value="CASP_dom"/>
    <property type="match status" value="1"/>
</dbReference>
<keyword evidence="5 8" id="KW-0812">Transmembrane</keyword>
<dbReference type="AlphaFoldDB" id="A0A5B7B8F5"/>
<accession>A0A5B7B8F5</accession>
<evidence type="ECO:0000259" key="9">
    <source>
        <dbReference type="Pfam" id="PF04535"/>
    </source>
</evidence>
<feature type="transmembrane region" description="Helical" evidence="8">
    <location>
        <begin position="89"/>
        <end position="108"/>
    </location>
</feature>
<evidence type="ECO:0000256" key="3">
    <source>
        <dbReference type="ARBA" id="ARBA00011489"/>
    </source>
</evidence>